<comment type="caution">
    <text evidence="2">The sequence shown here is derived from an EMBL/GenBank/DDBJ whole genome shotgun (WGS) entry which is preliminary data.</text>
</comment>
<gene>
    <name evidence="2" type="ORF">HRJ53_08800</name>
</gene>
<evidence type="ECO:0000313" key="3">
    <source>
        <dbReference type="Proteomes" id="UP000567293"/>
    </source>
</evidence>
<proteinExistence type="predicted"/>
<organism evidence="2 3">
    <name type="scientific">Candidatus Acidiferrum panamense</name>
    <dbReference type="NCBI Taxonomy" id="2741543"/>
    <lineage>
        <taxon>Bacteria</taxon>
        <taxon>Pseudomonadati</taxon>
        <taxon>Acidobacteriota</taxon>
        <taxon>Terriglobia</taxon>
        <taxon>Candidatus Acidiferrales</taxon>
        <taxon>Candidatus Acidiferrum</taxon>
    </lineage>
</organism>
<sequence>MKLWFIESLALLMICTPVFAHHGSTAYDTNKVVVLKGATVTKYVWANPHVIITFDVKDEKGNVQHWSAEAGTPQAVVLSGWSKTSVQPGDVISVYLFQSKTGNLVGRLNKIVLADGSELRDSALGYKEAEGEGKK</sequence>
<dbReference type="EMBL" id="JACDQQ010000854">
    <property type="protein sequence ID" value="MBA0085081.1"/>
    <property type="molecule type" value="Genomic_DNA"/>
</dbReference>
<keyword evidence="3" id="KW-1185">Reference proteome</keyword>
<dbReference type="Pfam" id="PF19649">
    <property type="entry name" value="DUF6152"/>
    <property type="match status" value="1"/>
</dbReference>
<keyword evidence="1" id="KW-0732">Signal</keyword>
<dbReference type="Proteomes" id="UP000567293">
    <property type="component" value="Unassembled WGS sequence"/>
</dbReference>
<evidence type="ECO:0000256" key="1">
    <source>
        <dbReference type="SAM" id="SignalP"/>
    </source>
</evidence>
<accession>A0A7V8SWP1</accession>
<feature type="signal peptide" evidence="1">
    <location>
        <begin position="1"/>
        <end position="20"/>
    </location>
</feature>
<protein>
    <submittedName>
        <fullName evidence="2">Uncharacterized protein</fullName>
    </submittedName>
</protein>
<dbReference type="InterPro" id="IPR046150">
    <property type="entry name" value="DUF6152"/>
</dbReference>
<reference evidence="2" key="1">
    <citation type="submission" date="2020-06" db="EMBL/GenBank/DDBJ databases">
        <title>Legume-microbial interactions unlock mineral nutrients during tropical forest succession.</title>
        <authorList>
            <person name="Epihov D.Z."/>
        </authorList>
    </citation>
    <scope>NUCLEOTIDE SEQUENCE [LARGE SCALE GENOMIC DNA]</scope>
    <source>
        <strain evidence="2">Pan2503</strain>
    </source>
</reference>
<evidence type="ECO:0000313" key="2">
    <source>
        <dbReference type="EMBL" id="MBA0085081.1"/>
    </source>
</evidence>
<feature type="chain" id="PRO_5031248153" evidence="1">
    <location>
        <begin position="21"/>
        <end position="135"/>
    </location>
</feature>
<dbReference type="AlphaFoldDB" id="A0A7V8SWP1"/>
<name>A0A7V8SWP1_9BACT</name>